<reference evidence="3 4" key="1">
    <citation type="journal article" date="2021" name="Nat. Commun.">
        <title>Incipient diploidization of the medicinal plant Perilla within 10,000 years.</title>
        <authorList>
            <person name="Zhang Y."/>
            <person name="Shen Q."/>
            <person name="Leng L."/>
            <person name="Zhang D."/>
            <person name="Chen S."/>
            <person name="Shi Y."/>
            <person name="Ning Z."/>
            <person name="Chen S."/>
        </authorList>
    </citation>
    <scope>NUCLEOTIDE SEQUENCE [LARGE SCALE GENOMIC DNA]</scope>
    <source>
        <strain evidence="4">cv. PC099</strain>
    </source>
</reference>
<feature type="region of interest" description="Disordered" evidence="1">
    <location>
        <begin position="1"/>
        <end position="37"/>
    </location>
</feature>
<keyword evidence="2" id="KW-1133">Transmembrane helix</keyword>
<keyword evidence="2" id="KW-0472">Membrane</keyword>
<accession>A0AAD4JH86</accession>
<dbReference type="EMBL" id="SDAM02000060">
    <property type="protein sequence ID" value="KAH6833073.1"/>
    <property type="molecule type" value="Genomic_DNA"/>
</dbReference>
<comment type="caution">
    <text evidence="3">The sequence shown here is derived from an EMBL/GenBank/DDBJ whole genome shotgun (WGS) entry which is preliminary data.</text>
</comment>
<evidence type="ECO:0000313" key="3">
    <source>
        <dbReference type="EMBL" id="KAH6833073.1"/>
    </source>
</evidence>
<evidence type="ECO:0000256" key="2">
    <source>
        <dbReference type="SAM" id="Phobius"/>
    </source>
</evidence>
<dbReference type="PANTHER" id="PTHR36797">
    <property type="entry name" value="OS01G0258600 PROTEIN"/>
    <property type="match status" value="1"/>
</dbReference>
<organism evidence="3 4">
    <name type="scientific">Perilla frutescens var. hirtella</name>
    <name type="common">Perilla citriodora</name>
    <name type="synonym">Perilla setoyensis</name>
    <dbReference type="NCBI Taxonomy" id="608512"/>
    <lineage>
        <taxon>Eukaryota</taxon>
        <taxon>Viridiplantae</taxon>
        <taxon>Streptophyta</taxon>
        <taxon>Embryophyta</taxon>
        <taxon>Tracheophyta</taxon>
        <taxon>Spermatophyta</taxon>
        <taxon>Magnoliopsida</taxon>
        <taxon>eudicotyledons</taxon>
        <taxon>Gunneridae</taxon>
        <taxon>Pentapetalae</taxon>
        <taxon>asterids</taxon>
        <taxon>lamiids</taxon>
        <taxon>Lamiales</taxon>
        <taxon>Lamiaceae</taxon>
        <taxon>Nepetoideae</taxon>
        <taxon>Elsholtzieae</taxon>
        <taxon>Perilla</taxon>
    </lineage>
</organism>
<evidence type="ECO:0000313" key="4">
    <source>
        <dbReference type="Proteomes" id="UP001190926"/>
    </source>
</evidence>
<protein>
    <submittedName>
        <fullName evidence="3">Uncharacterized protein</fullName>
    </submittedName>
</protein>
<dbReference type="Proteomes" id="UP001190926">
    <property type="component" value="Unassembled WGS sequence"/>
</dbReference>
<gene>
    <name evidence="3" type="ORF">C2S53_005021</name>
</gene>
<keyword evidence="4" id="KW-1185">Reference proteome</keyword>
<name>A0AAD4JH86_PERFH</name>
<dbReference type="PANTHER" id="PTHR36797:SF3">
    <property type="entry name" value="OS01G0258600 PROTEIN"/>
    <property type="match status" value="1"/>
</dbReference>
<sequence length="96" mass="10834">MAKEEKDASGLDWKSIQEPAKSDSVDGGDGVSAKKRRPRRIRQIPDYYFLPRRSLSYNLLWYGACIAGGVGAGMLVEKWINKKVKEDGGVIWEFDK</sequence>
<dbReference type="AlphaFoldDB" id="A0AAD4JH86"/>
<keyword evidence="2" id="KW-0812">Transmembrane</keyword>
<feature type="transmembrane region" description="Helical" evidence="2">
    <location>
        <begin position="59"/>
        <end position="76"/>
    </location>
</feature>
<proteinExistence type="predicted"/>
<evidence type="ECO:0000256" key="1">
    <source>
        <dbReference type="SAM" id="MobiDB-lite"/>
    </source>
</evidence>